<reference evidence="1" key="1">
    <citation type="submission" date="2022-07" db="EMBL/GenBank/DDBJ databases">
        <title>Phylogenomic reconstructions and comparative analyses of Kickxellomycotina fungi.</title>
        <authorList>
            <person name="Reynolds N.K."/>
            <person name="Stajich J.E."/>
            <person name="Barry K."/>
            <person name="Grigoriev I.V."/>
            <person name="Crous P."/>
            <person name="Smith M.E."/>
        </authorList>
    </citation>
    <scope>NUCLEOTIDE SEQUENCE</scope>
    <source>
        <strain evidence="1">NRRL 5244</strain>
    </source>
</reference>
<gene>
    <name evidence="1" type="ORF">FBU59_004367</name>
</gene>
<organism evidence="1 2">
    <name type="scientific">Linderina macrospora</name>
    <dbReference type="NCBI Taxonomy" id="4868"/>
    <lineage>
        <taxon>Eukaryota</taxon>
        <taxon>Fungi</taxon>
        <taxon>Fungi incertae sedis</taxon>
        <taxon>Zoopagomycota</taxon>
        <taxon>Kickxellomycotina</taxon>
        <taxon>Kickxellomycetes</taxon>
        <taxon>Kickxellales</taxon>
        <taxon>Kickxellaceae</taxon>
        <taxon>Linderina</taxon>
    </lineage>
</organism>
<dbReference type="EMBL" id="JANBPW010003092">
    <property type="protein sequence ID" value="KAJ1938670.1"/>
    <property type="molecule type" value="Genomic_DNA"/>
</dbReference>
<sequence length="117" mass="13190">MVIMAQMGCYVPARSATFKIFDKLFVRMNNDDSIAEHESSFVREMRDDAEDGRLQRYRATCGEQPESLYGIRLADRMGFPQEVIEIARQVAGEIGVKSKAKCEALDTMSSLEPTVPH</sequence>
<name>A0ACC1J5R9_9FUNG</name>
<protein>
    <submittedName>
        <fullName evidence="1">Uncharacterized protein</fullName>
    </submittedName>
</protein>
<comment type="caution">
    <text evidence="1">The sequence shown here is derived from an EMBL/GenBank/DDBJ whole genome shotgun (WGS) entry which is preliminary data.</text>
</comment>
<evidence type="ECO:0000313" key="2">
    <source>
        <dbReference type="Proteomes" id="UP001150603"/>
    </source>
</evidence>
<accession>A0ACC1J5R9</accession>
<evidence type="ECO:0000313" key="1">
    <source>
        <dbReference type="EMBL" id="KAJ1938670.1"/>
    </source>
</evidence>
<proteinExistence type="predicted"/>
<dbReference type="Proteomes" id="UP001150603">
    <property type="component" value="Unassembled WGS sequence"/>
</dbReference>
<keyword evidence="2" id="KW-1185">Reference proteome</keyword>